<organism evidence="1 2">
    <name type="scientific">Halopenitus salinus</name>
    <dbReference type="NCBI Taxonomy" id="1198295"/>
    <lineage>
        <taxon>Archaea</taxon>
        <taxon>Methanobacteriati</taxon>
        <taxon>Methanobacteriota</taxon>
        <taxon>Stenosarchaea group</taxon>
        <taxon>Halobacteria</taxon>
        <taxon>Halobacteriales</taxon>
        <taxon>Haloferacaceae</taxon>
        <taxon>Halopenitus</taxon>
    </lineage>
</organism>
<accession>A0ABD5UP61</accession>
<protein>
    <submittedName>
        <fullName evidence="1">Uncharacterized protein</fullName>
    </submittedName>
</protein>
<sequence length="96" mass="11045">MTNGKSNIVVTFNPQEWVDGPYHLDDGADKQLNPAENRDSVTFEVPWEDGTDEEGTIFPDESYEANQLQSHPAAPEWVQNWEGPYYVRTELAEDEW</sequence>
<dbReference type="RefSeq" id="WP_379739304.1">
    <property type="nucleotide sequence ID" value="NZ_JBHSVN010000002.1"/>
</dbReference>
<dbReference type="EMBL" id="JBHSXL010000002">
    <property type="protein sequence ID" value="MFC6891290.1"/>
    <property type="molecule type" value="Genomic_DNA"/>
</dbReference>
<keyword evidence="2" id="KW-1185">Reference proteome</keyword>
<reference evidence="1 2" key="1">
    <citation type="journal article" date="2019" name="Int. J. Syst. Evol. Microbiol.">
        <title>The Global Catalogue of Microorganisms (GCM) 10K type strain sequencing project: providing services to taxonomists for standard genome sequencing and annotation.</title>
        <authorList>
            <consortium name="The Broad Institute Genomics Platform"/>
            <consortium name="The Broad Institute Genome Sequencing Center for Infectious Disease"/>
            <person name="Wu L."/>
            <person name="Ma J."/>
        </authorList>
    </citation>
    <scope>NUCLEOTIDE SEQUENCE [LARGE SCALE GENOMIC DNA]</scope>
    <source>
        <strain evidence="1 2">SKJ47</strain>
    </source>
</reference>
<evidence type="ECO:0000313" key="1">
    <source>
        <dbReference type="EMBL" id="MFC6891290.1"/>
    </source>
</evidence>
<name>A0ABD5UP61_9EURY</name>
<evidence type="ECO:0000313" key="2">
    <source>
        <dbReference type="Proteomes" id="UP001596296"/>
    </source>
</evidence>
<dbReference type="AlphaFoldDB" id="A0ABD5UP61"/>
<gene>
    <name evidence="1" type="ORF">ACFQE9_01415</name>
</gene>
<dbReference type="Proteomes" id="UP001596296">
    <property type="component" value="Unassembled WGS sequence"/>
</dbReference>
<proteinExistence type="predicted"/>
<comment type="caution">
    <text evidence="1">The sequence shown here is derived from an EMBL/GenBank/DDBJ whole genome shotgun (WGS) entry which is preliminary data.</text>
</comment>